<dbReference type="STRING" id="1348114.OM33_14215"/>
<dbReference type="EMBL" id="CP009888">
    <property type="protein sequence ID" value="AIY66137.1"/>
    <property type="molecule type" value="Genomic_DNA"/>
</dbReference>
<dbReference type="Gene3D" id="2.60.40.420">
    <property type="entry name" value="Cupredoxins - blue copper proteins"/>
    <property type="match status" value="1"/>
</dbReference>
<dbReference type="InterPro" id="IPR028096">
    <property type="entry name" value="EfeO_Cupredoxin"/>
</dbReference>
<evidence type="ECO:0000259" key="2">
    <source>
        <dbReference type="Pfam" id="PF13473"/>
    </source>
</evidence>
<dbReference type="OrthoDB" id="9800141at2"/>
<dbReference type="Proteomes" id="UP000030341">
    <property type="component" value="Chromosome 1"/>
</dbReference>
<keyword evidence="1" id="KW-0472">Membrane</keyword>
<proteinExistence type="predicted"/>
<dbReference type="RefSeq" id="WP_038642672.1">
    <property type="nucleotide sequence ID" value="NZ_CP009888.1"/>
</dbReference>
<accession>A0A0A7EJM5</accession>
<dbReference type="HOGENOM" id="CLU_131523_0_0_6"/>
<organism evidence="3 4">
    <name type="scientific">Pseudoalteromonas piratica</name>
    <dbReference type="NCBI Taxonomy" id="1348114"/>
    <lineage>
        <taxon>Bacteria</taxon>
        <taxon>Pseudomonadati</taxon>
        <taxon>Pseudomonadota</taxon>
        <taxon>Gammaproteobacteria</taxon>
        <taxon>Alteromonadales</taxon>
        <taxon>Pseudoalteromonadaceae</taxon>
        <taxon>Pseudoalteromonas</taxon>
    </lineage>
</organism>
<keyword evidence="1" id="KW-1133">Transmembrane helix</keyword>
<reference evidence="3 4" key="1">
    <citation type="submission" date="2014-11" db="EMBL/GenBank/DDBJ databases">
        <title>Complete Genome Sequence of Pseudoalteromonas sp. Strain OCN003 Isolated from Kaneohe Bay, Oahu, Hawaii.</title>
        <authorList>
            <person name="Beurmann S."/>
            <person name="Videau P."/>
            <person name="Ushijima B."/>
            <person name="Smith A.M."/>
            <person name="Aeby G.S."/>
            <person name="Callahan S.M."/>
            <person name="Belcaid M."/>
        </authorList>
    </citation>
    <scope>NUCLEOTIDE SEQUENCE [LARGE SCALE GENOMIC DNA]</scope>
    <source>
        <strain evidence="3 4">OCN003</strain>
    </source>
</reference>
<keyword evidence="1" id="KW-0812">Transmembrane</keyword>
<evidence type="ECO:0000313" key="4">
    <source>
        <dbReference type="Proteomes" id="UP000030341"/>
    </source>
</evidence>
<protein>
    <submittedName>
        <fullName evidence="3">Plastocyanin</fullName>
    </submittedName>
</protein>
<dbReference type="Pfam" id="PF13473">
    <property type="entry name" value="Cupredoxin_1"/>
    <property type="match status" value="1"/>
</dbReference>
<dbReference type="SUPFAM" id="SSF49503">
    <property type="entry name" value="Cupredoxins"/>
    <property type="match status" value="1"/>
</dbReference>
<dbReference type="eggNOG" id="COG4633">
    <property type="taxonomic scope" value="Bacteria"/>
</dbReference>
<evidence type="ECO:0000256" key="1">
    <source>
        <dbReference type="SAM" id="Phobius"/>
    </source>
</evidence>
<dbReference type="KEGG" id="pseo:OM33_14215"/>
<evidence type="ECO:0000313" key="3">
    <source>
        <dbReference type="EMBL" id="AIY66137.1"/>
    </source>
</evidence>
<gene>
    <name evidence="3" type="ORF">OM33_14215</name>
</gene>
<feature type="domain" description="EfeO-type cupredoxin-like" evidence="2">
    <location>
        <begin position="12"/>
        <end position="114"/>
    </location>
</feature>
<sequence length="117" mass="13380">MMVINLLGLALIALIVWWFWLYKPNKIIANNNEVLIEVKDGVYSPSSIQVSASQPVTLKFMRKDQSPCSETLLIPSLEISEQLKFNDITQITLANLSQGEHEFHCQMRMYRGVLKVV</sequence>
<feature type="transmembrane region" description="Helical" evidence="1">
    <location>
        <begin position="6"/>
        <end position="22"/>
    </location>
</feature>
<name>A0A0A7EJM5_9GAMM</name>
<dbReference type="InterPro" id="IPR008972">
    <property type="entry name" value="Cupredoxin"/>
</dbReference>
<keyword evidence="4" id="KW-1185">Reference proteome</keyword>
<dbReference type="AlphaFoldDB" id="A0A0A7EJM5"/>